<dbReference type="GO" id="GO:0005576">
    <property type="term" value="C:extracellular region"/>
    <property type="evidence" value="ECO:0007669"/>
    <property type="project" value="UniProtKB-SubCell"/>
</dbReference>
<protein>
    <recommendedName>
        <fullName evidence="6">C1q domain-containing protein</fullName>
    </recommendedName>
</protein>
<evidence type="ECO:0000256" key="5">
    <source>
        <dbReference type="SAM" id="MobiDB-lite"/>
    </source>
</evidence>
<dbReference type="PANTHER" id="PTHR22923">
    <property type="entry name" value="CEREBELLIN-RELATED"/>
    <property type="match status" value="1"/>
</dbReference>
<keyword evidence="3" id="KW-0732">Signal</keyword>
<dbReference type="Proteomes" id="UP000823561">
    <property type="component" value="Chromosome 2"/>
</dbReference>
<dbReference type="Gene3D" id="1.10.287.1490">
    <property type="match status" value="1"/>
</dbReference>
<evidence type="ECO:0000256" key="2">
    <source>
        <dbReference type="ARBA" id="ARBA00022525"/>
    </source>
</evidence>
<dbReference type="Pfam" id="PF00386">
    <property type="entry name" value="C1q"/>
    <property type="match status" value="1"/>
</dbReference>
<dbReference type="PROSITE" id="PS50871">
    <property type="entry name" value="C1Q"/>
    <property type="match status" value="1"/>
</dbReference>
<accession>A0AAV6HA15</accession>
<evidence type="ECO:0000256" key="4">
    <source>
        <dbReference type="SAM" id="Coils"/>
    </source>
</evidence>
<organism evidence="7 8">
    <name type="scientific">Alosa alosa</name>
    <name type="common">allis shad</name>
    <dbReference type="NCBI Taxonomy" id="278164"/>
    <lineage>
        <taxon>Eukaryota</taxon>
        <taxon>Metazoa</taxon>
        <taxon>Chordata</taxon>
        <taxon>Craniata</taxon>
        <taxon>Vertebrata</taxon>
        <taxon>Euteleostomi</taxon>
        <taxon>Actinopterygii</taxon>
        <taxon>Neopterygii</taxon>
        <taxon>Teleostei</taxon>
        <taxon>Clupei</taxon>
        <taxon>Clupeiformes</taxon>
        <taxon>Clupeoidei</taxon>
        <taxon>Clupeidae</taxon>
        <taxon>Alosa</taxon>
    </lineage>
</organism>
<gene>
    <name evidence="7" type="ORF">AALO_G00024350</name>
</gene>
<dbReference type="PRINTS" id="PR00007">
    <property type="entry name" value="COMPLEMNTC1Q"/>
</dbReference>
<sequence length="510" mass="54372">MLGDLRVKLNQQEMQLESTRQQLGDLREFNAVMDVRLNTTEVQVMGLKEVSAAQGLEIGCAKARLDVSEKDMKEVKTQGEAQASKINALEDRSSSTESQVLGQQAEMGGMKDEIDDLKKEISGISGEGVVVDLKADIESLKNENAAQALELKALGDKSSSTGVQVEEQQAAVLELKATVEGLRGENAAQARELTALGEKSSATQSQVEVQTAAVVELQAEVEGLKVQTTAQALELDALSDMANSTGSQVAEQLITVAGLQVAVETLTSQSSALDAELEAIDMKATSVEMQVGEQQAAVVELKAKVEGLQTENAAQATELKTLGGQFTDHQGMLDTHALIMTGTYKAVEVLVNDVGALKEHVADLVDGSGGSSGGGAVVAFSAALGVSGRFGPYNSEHVIRFKNVITRVGEGYDPKTGIFTATINGVYYFSFTTAGVSDHYSRGVIFYKNTTQISHASERSRNDGYGHVTSSATLQLVKGDRVYLSLSRNFQLYDDTNNHNTFNGFLISSN</sequence>
<dbReference type="SUPFAM" id="SSF49842">
    <property type="entry name" value="TNF-like"/>
    <property type="match status" value="1"/>
</dbReference>
<comment type="subcellular location">
    <subcellularLocation>
        <location evidence="1">Secreted</location>
    </subcellularLocation>
</comment>
<evidence type="ECO:0000313" key="7">
    <source>
        <dbReference type="EMBL" id="KAG5284228.1"/>
    </source>
</evidence>
<keyword evidence="8" id="KW-1185">Reference proteome</keyword>
<comment type="caution">
    <text evidence="7">The sequence shown here is derived from an EMBL/GenBank/DDBJ whole genome shotgun (WGS) entry which is preliminary data.</text>
</comment>
<dbReference type="InterPro" id="IPR050822">
    <property type="entry name" value="Cerebellin_Synaptic_Org"/>
</dbReference>
<dbReference type="PANTHER" id="PTHR22923:SF102">
    <property type="entry name" value="CEREBELLIN 13-RELATED"/>
    <property type="match status" value="1"/>
</dbReference>
<evidence type="ECO:0000256" key="3">
    <source>
        <dbReference type="ARBA" id="ARBA00022729"/>
    </source>
</evidence>
<reference evidence="7" key="1">
    <citation type="submission" date="2020-10" db="EMBL/GenBank/DDBJ databases">
        <title>Chromosome-scale genome assembly of the Allis shad, Alosa alosa.</title>
        <authorList>
            <person name="Margot Z."/>
            <person name="Christophe K."/>
            <person name="Cabau C."/>
            <person name="Louis A."/>
            <person name="Berthelot C."/>
            <person name="Parey E."/>
            <person name="Roest Crollius H."/>
            <person name="Montfort J."/>
            <person name="Robinson-Rechavi M."/>
            <person name="Bucao C."/>
            <person name="Bouchez O."/>
            <person name="Gislard M."/>
            <person name="Lluch J."/>
            <person name="Milhes M."/>
            <person name="Lampietro C."/>
            <person name="Lopez Roques C."/>
            <person name="Donnadieu C."/>
            <person name="Braasch I."/>
            <person name="Desvignes T."/>
            <person name="Postlethwait J."/>
            <person name="Bobe J."/>
            <person name="Guiguen Y."/>
        </authorList>
    </citation>
    <scope>NUCLEOTIDE SEQUENCE</scope>
    <source>
        <strain evidence="7">M-15738</strain>
        <tissue evidence="7">Blood</tissue>
    </source>
</reference>
<feature type="region of interest" description="Disordered" evidence="5">
    <location>
        <begin position="76"/>
        <end position="106"/>
    </location>
</feature>
<keyword evidence="2" id="KW-0964">Secreted</keyword>
<keyword evidence="4" id="KW-0175">Coiled coil</keyword>
<dbReference type="Gene3D" id="2.60.120.40">
    <property type="match status" value="1"/>
</dbReference>
<dbReference type="SMART" id="SM00110">
    <property type="entry name" value="C1Q"/>
    <property type="match status" value="1"/>
</dbReference>
<evidence type="ECO:0000313" key="8">
    <source>
        <dbReference type="Proteomes" id="UP000823561"/>
    </source>
</evidence>
<dbReference type="InterPro" id="IPR008983">
    <property type="entry name" value="Tumour_necrosis_fac-like_dom"/>
</dbReference>
<feature type="coiled-coil region" evidence="4">
    <location>
        <begin position="291"/>
        <end position="318"/>
    </location>
</feature>
<dbReference type="AlphaFoldDB" id="A0AAV6HA15"/>
<proteinExistence type="predicted"/>
<dbReference type="InterPro" id="IPR001073">
    <property type="entry name" value="C1q_dom"/>
</dbReference>
<name>A0AAV6HA15_9TELE</name>
<dbReference type="EMBL" id="JADWDJ010000002">
    <property type="protein sequence ID" value="KAG5284228.1"/>
    <property type="molecule type" value="Genomic_DNA"/>
</dbReference>
<evidence type="ECO:0000256" key="1">
    <source>
        <dbReference type="ARBA" id="ARBA00004613"/>
    </source>
</evidence>
<feature type="domain" description="C1q" evidence="6">
    <location>
        <begin position="373"/>
        <end position="510"/>
    </location>
</feature>
<evidence type="ECO:0000259" key="6">
    <source>
        <dbReference type="PROSITE" id="PS50871"/>
    </source>
</evidence>